<keyword evidence="1" id="KW-0732">Signal</keyword>
<reference evidence="2" key="1">
    <citation type="journal article" date="2023" name="Mol. Ecol. Resour.">
        <title>Chromosome-level genome assembly of a triploid poplar Populus alba 'Berolinensis'.</title>
        <authorList>
            <person name="Chen S."/>
            <person name="Yu Y."/>
            <person name="Wang X."/>
            <person name="Wang S."/>
            <person name="Zhang T."/>
            <person name="Zhou Y."/>
            <person name="He R."/>
            <person name="Meng N."/>
            <person name="Wang Y."/>
            <person name="Liu W."/>
            <person name="Liu Z."/>
            <person name="Liu J."/>
            <person name="Guo Q."/>
            <person name="Huang H."/>
            <person name="Sederoff R.R."/>
            <person name="Wang G."/>
            <person name="Qu G."/>
            <person name="Chen S."/>
        </authorList>
    </citation>
    <scope>NUCLEOTIDE SEQUENCE</scope>
    <source>
        <strain evidence="2">SC-2020</strain>
    </source>
</reference>
<evidence type="ECO:0000313" key="2">
    <source>
        <dbReference type="EMBL" id="KAJ6998180.1"/>
    </source>
</evidence>
<evidence type="ECO:0000256" key="1">
    <source>
        <dbReference type="SAM" id="SignalP"/>
    </source>
</evidence>
<organism evidence="2 3">
    <name type="scientific">Populus alba x Populus x berolinensis</name>
    <dbReference type="NCBI Taxonomy" id="444605"/>
    <lineage>
        <taxon>Eukaryota</taxon>
        <taxon>Viridiplantae</taxon>
        <taxon>Streptophyta</taxon>
        <taxon>Embryophyta</taxon>
        <taxon>Tracheophyta</taxon>
        <taxon>Spermatophyta</taxon>
        <taxon>Magnoliopsida</taxon>
        <taxon>eudicotyledons</taxon>
        <taxon>Gunneridae</taxon>
        <taxon>Pentapetalae</taxon>
        <taxon>rosids</taxon>
        <taxon>fabids</taxon>
        <taxon>Malpighiales</taxon>
        <taxon>Salicaceae</taxon>
        <taxon>Saliceae</taxon>
        <taxon>Populus</taxon>
    </lineage>
</organism>
<evidence type="ECO:0008006" key="4">
    <source>
        <dbReference type="Google" id="ProtNLM"/>
    </source>
</evidence>
<dbReference type="EMBL" id="JAQIZT010000005">
    <property type="protein sequence ID" value="KAJ6998180.1"/>
    <property type="molecule type" value="Genomic_DNA"/>
</dbReference>
<comment type="caution">
    <text evidence="2">The sequence shown here is derived from an EMBL/GenBank/DDBJ whole genome shotgun (WGS) entry which is preliminary data.</text>
</comment>
<gene>
    <name evidence="2" type="ORF">NC653_014395</name>
</gene>
<sequence length="107" mass="12484">MLLFLLSVLSLLSQPSDSTTMLVDGFSRVERSKCLYRRLHHFQTQVSLQAVHFPEPKSLQPLQLHSSYASHQAPIPPPTRYLFSLSLNWNYNNVQNPMFLYMHIRLL</sequence>
<evidence type="ECO:0000313" key="3">
    <source>
        <dbReference type="Proteomes" id="UP001164929"/>
    </source>
</evidence>
<feature type="chain" id="PRO_5042228358" description="Secreted protein" evidence="1">
    <location>
        <begin position="19"/>
        <end position="107"/>
    </location>
</feature>
<name>A0AAD6QXV5_9ROSI</name>
<dbReference type="AlphaFoldDB" id="A0AAD6QXV5"/>
<accession>A0AAD6QXV5</accession>
<feature type="signal peptide" evidence="1">
    <location>
        <begin position="1"/>
        <end position="18"/>
    </location>
</feature>
<keyword evidence="3" id="KW-1185">Reference proteome</keyword>
<protein>
    <recommendedName>
        <fullName evidence="4">Secreted protein</fullName>
    </recommendedName>
</protein>
<dbReference type="Proteomes" id="UP001164929">
    <property type="component" value="Chromosome 5"/>
</dbReference>
<proteinExistence type="predicted"/>